<dbReference type="Proteomes" id="UP000826656">
    <property type="component" value="Unassembled WGS sequence"/>
</dbReference>
<gene>
    <name evidence="1" type="ORF">KY290_021691</name>
</gene>
<organism evidence="1 2">
    <name type="scientific">Solanum tuberosum</name>
    <name type="common">Potato</name>
    <dbReference type="NCBI Taxonomy" id="4113"/>
    <lineage>
        <taxon>Eukaryota</taxon>
        <taxon>Viridiplantae</taxon>
        <taxon>Streptophyta</taxon>
        <taxon>Embryophyta</taxon>
        <taxon>Tracheophyta</taxon>
        <taxon>Spermatophyta</taxon>
        <taxon>Magnoliopsida</taxon>
        <taxon>eudicotyledons</taxon>
        <taxon>Gunneridae</taxon>
        <taxon>Pentapetalae</taxon>
        <taxon>asterids</taxon>
        <taxon>lamiids</taxon>
        <taxon>Solanales</taxon>
        <taxon>Solanaceae</taxon>
        <taxon>Solanoideae</taxon>
        <taxon>Solaneae</taxon>
        <taxon>Solanum</taxon>
    </lineage>
</organism>
<proteinExistence type="predicted"/>
<accession>A0ABQ7V4B6</accession>
<sequence>MHRFWGMKQKNRYERFKSRPIVSWQGGKSQSTARLKLSRCVWLFGMISYMNGPWPKDFEVTLKGAKTVVAEPGANLSDFGPLSQCFEHHILAHIIATTLFSRKGCLSNISNKDVFVLYCLLKKYRINWAAWFKEYMWESSEESNSSASLPYGLLISQILVDKMVDLSMFTPIVINATYDSRTFSSMGYVEVGDRWVKKDSVQERVDTVKPTKIYVESAALLLKESDELKTRILDVERGLETLHDAVEKVFRLQKDTSTDVGKLRISMTGIKQEGISTVNKLIRQVDSLKNGVDSSNNELAISVQNSYSSLSKTVERSYNSFSEKVINTMKYFWGGEWFSLLQEKIKSGGAIDSGSFSISGKSYYLFKEKKENQVMHTNAQGKKSANKVKNTRKERDYLFKSIKTSLHISKDIYKETRTAKEEDIHSINRGVQYATSLELILQDLKISLPVQPSSHQALKETLETQGDWTRHHIGESTTPHRKSKNF</sequence>
<keyword evidence="2" id="KW-1185">Reference proteome</keyword>
<evidence type="ECO:0000313" key="2">
    <source>
        <dbReference type="Proteomes" id="UP000826656"/>
    </source>
</evidence>
<reference evidence="1 2" key="1">
    <citation type="journal article" date="2021" name="bioRxiv">
        <title>Chromosome-scale and haplotype-resolved genome assembly of a tetraploid potato cultivar.</title>
        <authorList>
            <person name="Sun H."/>
            <person name="Jiao W.-B."/>
            <person name="Krause K."/>
            <person name="Campoy J.A."/>
            <person name="Goel M."/>
            <person name="Folz-Donahue K."/>
            <person name="Kukat C."/>
            <person name="Huettel B."/>
            <person name="Schneeberger K."/>
        </authorList>
    </citation>
    <scope>NUCLEOTIDE SEQUENCE [LARGE SCALE GENOMIC DNA]</scope>
    <source>
        <strain evidence="1">SolTubOtavaFocal</strain>
        <tissue evidence="1">Leaves</tissue>
    </source>
</reference>
<protein>
    <submittedName>
        <fullName evidence="1">Uncharacterized protein</fullName>
    </submittedName>
</protein>
<name>A0ABQ7V4B6_SOLTU</name>
<comment type="caution">
    <text evidence="1">The sequence shown here is derived from an EMBL/GenBank/DDBJ whole genome shotgun (WGS) entry which is preliminary data.</text>
</comment>
<evidence type="ECO:0000313" key="1">
    <source>
        <dbReference type="EMBL" id="KAH0758198.1"/>
    </source>
</evidence>
<dbReference type="EMBL" id="JAIVGD010000015">
    <property type="protein sequence ID" value="KAH0758198.1"/>
    <property type="molecule type" value="Genomic_DNA"/>
</dbReference>